<protein>
    <submittedName>
        <fullName evidence="1">Uncharacterized protein</fullName>
    </submittedName>
</protein>
<dbReference type="AntiFam" id="ANF00057">
    <property type="entry name" value="Translation of E. coli type CRISPR repeat"/>
</dbReference>
<dbReference type="Proteomes" id="UP000199256">
    <property type="component" value="Unassembled WGS sequence"/>
</dbReference>
<evidence type="ECO:0000313" key="2">
    <source>
        <dbReference type="Proteomes" id="UP000199256"/>
    </source>
</evidence>
<accession>A0A1H7FU36</accession>
<dbReference type="AlphaFoldDB" id="A0A1H7FU36"/>
<dbReference type="EMBL" id="FOAA01000001">
    <property type="protein sequence ID" value="SEK29616.1"/>
    <property type="molecule type" value="Genomic_DNA"/>
</dbReference>
<organism evidence="1 2">
    <name type="scientific">Ectothiorhodospira marina</name>
    <dbReference type="NCBI Taxonomy" id="1396821"/>
    <lineage>
        <taxon>Bacteria</taxon>
        <taxon>Pseudomonadati</taxon>
        <taxon>Pseudomonadota</taxon>
        <taxon>Gammaproteobacteria</taxon>
        <taxon>Chromatiales</taxon>
        <taxon>Ectothiorhodospiraceae</taxon>
        <taxon>Ectothiorhodospira</taxon>
    </lineage>
</organism>
<dbReference type="AntiFam" id="ANF00006">
    <property type="entry name" value="Translation of CRISPR region"/>
</dbReference>
<sequence>MNSGHPRACGERERAVDIAKRVGGSSPRLRGTAEGHFFIHVGLRVIPAPAGNGAHRYRRCPTRTGHPRACGERPVFGSLSEVEDGSSPRLRGTAPAGATRILVCRVIPAPAGNGRGAAQCRPGGPGHPRACGERFRWMICIGLSSGSSPRLRGTALPYFFDEVMARVIPAPAGNGCQIVMPSPPQAGHPRACGERCGCLCGAVGYAGSSPRLRGTDQFQLSS</sequence>
<keyword evidence="2" id="KW-1185">Reference proteome</keyword>
<dbReference type="STRING" id="1396821.SAMN05444515_101343"/>
<evidence type="ECO:0000313" key="1">
    <source>
        <dbReference type="EMBL" id="SEK29616.1"/>
    </source>
</evidence>
<gene>
    <name evidence="1" type="ORF">SAMN05444515_101343</name>
</gene>
<reference evidence="2" key="1">
    <citation type="submission" date="2016-10" db="EMBL/GenBank/DDBJ databases">
        <authorList>
            <person name="Varghese N."/>
            <person name="Submissions S."/>
        </authorList>
    </citation>
    <scope>NUCLEOTIDE SEQUENCE [LARGE SCALE GENOMIC DNA]</scope>
    <source>
        <strain evidence="2">DSM 241</strain>
    </source>
</reference>
<name>A0A1H7FU36_9GAMM</name>
<proteinExistence type="predicted"/>